<evidence type="ECO:0000313" key="2">
    <source>
        <dbReference type="Proteomes" id="UP000029981"/>
    </source>
</evidence>
<name>A0A0A0KND9_CUCSA</name>
<sequence length="63" mass="7348">MWMFDGPPLCRWLLSGNSSWVLHDTTRTLSLSSFVPPLLSTYENLLLSKSVEKVDRARRFFLM</sequence>
<gene>
    <name evidence="1" type="ORF">Csa_5G139845</name>
</gene>
<keyword evidence="2" id="KW-1185">Reference proteome</keyword>
<evidence type="ECO:0000313" key="1">
    <source>
        <dbReference type="EMBL" id="KGN49907.1"/>
    </source>
</evidence>
<accession>A0A0A0KND9</accession>
<organism evidence="1 2">
    <name type="scientific">Cucumis sativus</name>
    <name type="common">Cucumber</name>
    <dbReference type="NCBI Taxonomy" id="3659"/>
    <lineage>
        <taxon>Eukaryota</taxon>
        <taxon>Viridiplantae</taxon>
        <taxon>Streptophyta</taxon>
        <taxon>Embryophyta</taxon>
        <taxon>Tracheophyta</taxon>
        <taxon>Spermatophyta</taxon>
        <taxon>Magnoliopsida</taxon>
        <taxon>eudicotyledons</taxon>
        <taxon>Gunneridae</taxon>
        <taxon>Pentapetalae</taxon>
        <taxon>rosids</taxon>
        <taxon>fabids</taxon>
        <taxon>Cucurbitales</taxon>
        <taxon>Cucurbitaceae</taxon>
        <taxon>Benincaseae</taxon>
        <taxon>Cucumis</taxon>
    </lineage>
</organism>
<reference evidence="1 2" key="3">
    <citation type="journal article" date="2010" name="BMC Genomics">
        <title>Transcriptome sequencing and comparative analysis of cucumber flowers with different sex types.</title>
        <authorList>
            <person name="Guo S."/>
            <person name="Zheng Y."/>
            <person name="Joung J.G."/>
            <person name="Liu S."/>
            <person name="Zhang Z."/>
            <person name="Crasta O.R."/>
            <person name="Sobral B.W."/>
            <person name="Xu Y."/>
            <person name="Huang S."/>
            <person name="Fei Z."/>
        </authorList>
    </citation>
    <scope>NUCLEOTIDE SEQUENCE [LARGE SCALE GENOMIC DNA]</scope>
    <source>
        <strain evidence="2">cv. 9930</strain>
    </source>
</reference>
<dbReference type="EMBL" id="CM002926">
    <property type="protein sequence ID" value="KGN49907.1"/>
    <property type="molecule type" value="Genomic_DNA"/>
</dbReference>
<protein>
    <submittedName>
        <fullName evidence="1">Uncharacterized protein</fullName>
    </submittedName>
</protein>
<proteinExistence type="predicted"/>
<dbReference type="Gramene" id="KGN49907">
    <property type="protein sequence ID" value="KGN49907"/>
    <property type="gene ID" value="Csa_5G139845"/>
</dbReference>
<reference evidence="1 2" key="4">
    <citation type="journal article" date="2011" name="BMC Genomics">
        <title>RNA-Seq improves annotation of protein-coding genes in the cucumber genome.</title>
        <authorList>
            <person name="Li Z."/>
            <person name="Zhang Z."/>
            <person name="Yan P."/>
            <person name="Huang S."/>
            <person name="Fei Z."/>
            <person name="Lin K."/>
        </authorList>
    </citation>
    <scope>NUCLEOTIDE SEQUENCE [LARGE SCALE GENOMIC DNA]</scope>
    <source>
        <strain evidence="2">cv. 9930</strain>
    </source>
</reference>
<dbReference type="AlphaFoldDB" id="A0A0A0KND9"/>
<reference evidence="1 2" key="2">
    <citation type="journal article" date="2009" name="PLoS ONE">
        <title>An integrated genetic and cytogenetic map of the cucumber genome.</title>
        <authorList>
            <person name="Ren Y."/>
            <person name="Zhang Z."/>
            <person name="Liu J."/>
            <person name="Staub J.E."/>
            <person name="Han Y."/>
            <person name="Cheng Z."/>
            <person name="Li X."/>
            <person name="Lu J."/>
            <person name="Miao H."/>
            <person name="Kang H."/>
            <person name="Xie B."/>
            <person name="Gu X."/>
            <person name="Wang X."/>
            <person name="Du Y."/>
            <person name="Jin W."/>
            <person name="Huang S."/>
        </authorList>
    </citation>
    <scope>NUCLEOTIDE SEQUENCE [LARGE SCALE GENOMIC DNA]</scope>
    <source>
        <strain evidence="2">cv. 9930</strain>
    </source>
</reference>
<reference evidence="1 2" key="1">
    <citation type="journal article" date="2009" name="Nat. Genet.">
        <title>The genome of the cucumber, Cucumis sativus L.</title>
        <authorList>
            <person name="Huang S."/>
            <person name="Li R."/>
            <person name="Zhang Z."/>
            <person name="Li L."/>
            <person name="Gu X."/>
            <person name="Fan W."/>
            <person name="Lucas W.J."/>
            <person name="Wang X."/>
            <person name="Xie B."/>
            <person name="Ni P."/>
            <person name="Ren Y."/>
            <person name="Zhu H."/>
            <person name="Li J."/>
            <person name="Lin K."/>
            <person name="Jin W."/>
            <person name="Fei Z."/>
            <person name="Li G."/>
            <person name="Staub J."/>
            <person name="Kilian A."/>
            <person name="van der Vossen E.A."/>
            <person name="Wu Y."/>
            <person name="Guo J."/>
            <person name="He J."/>
            <person name="Jia Z."/>
            <person name="Ren Y."/>
            <person name="Tian G."/>
            <person name="Lu Y."/>
            <person name="Ruan J."/>
            <person name="Qian W."/>
            <person name="Wang M."/>
            <person name="Huang Q."/>
            <person name="Li B."/>
            <person name="Xuan Z."/>
            <person name="Cao J."/>
            <person name="Asan"/>
            <person name="Wu Z."/>
            <person name="Zhang J."/>
            <person name="Cai Q."/>
            <person name="Bai Y."/>
            <person name="Zhao B."/>
            <person name="Han Y."/>
            <person name="Li Y."/>
            <person name="Li X."/>
            <person name="Wang S."/>
            <person name="Shi Q."/>
            <person name="Liu S."/>
            <person name="Cho W.K."/>
            <person name="Kim J.Y."/>
            <person name="Xu Y."/>
            <person name="Heller-Uszynska K."/>
            <person name="Miao H."/>
            <person name="Cheng Z."/>
            <person name="Zhang S."/>
            <person name="Wu J."/>
            <person name="Yang Y."/>
            <person name="Kang H."/>
            <person name="Li M."/>
            <person name="Liang H."/>
            <person name="Ren X."/>
            <person name="Shi Z."/>
            <person name="Wen M."/>
            <person name="Jian M."/>
            <person name="Yang H."/>
            <person name="Zhang G."/>
            <person name="Yang Z."/>
            <person name="Chen R."/>
            <person name="Liu S."/>
            <person name="Li J."/>
            <person name="Ma L."/>
            <person name="Liu H."/>
            <person name="Zhou Y."/>
            <person name="Zhao J."/>
            <person name="Fang X."/>
            <person name="Li G."/>
            <person name="Fang L."/>
            <person name="Li Y."/>
            <person name="Liu D."/>
            <person name="Zheng H."/>
            <person name="Zhang Y."/>
            <person name="Qin N."/>
            <person name="Li Z."/>
            <person name="Yang G."/>
            <person name="Yang S."/>
            <person name="Bolund L."/>
            <person name="Kristiansen K."/>
            <person name="Zheng H."/>
            <person name="Li S."/>
            <person name="Zhang X."/>
            <person name="Yang H."/>
            <person name="Wang J."/>
            <person name="Sun R."/>
            <person name="Zhang B."/>
            <person name="Jiang S."/>
            <person name="Wang J."/>
            <person name="Du Y."/>
            <person name="Li S."/>
        </authorList>
    </citation>
    <scope>NUCLEOTIDE SEQUENCE [LARGE SCALE GENOMIC DNA]</scope>
    <source>
        <strain evidence="2">cv. 9930</strain>
    </source>
</reference>
<dbReference type="Proteomes" id="UP000029981">
    <property type="component" value="Chromosome 5"/>
</dbReference>